<evidence type="ECO:0000259" key="2">
    <source>
        <dbReference type="Pfam" id="PF13847"/>
    </source>
</evidence>
<evidence type="ECO:0000313" key="4">
    <source>
        <dbReference type="Proteomes" id="UP000673975"/>
    </source>
</evidence>
<keyword evidence="4" id="KW-1185">Reference proteome</keyword>
<dbReference type="Gene3D" id="3.40.50.150">
    <property type="entry name" value="Vaccinia Virus protein VP39"/>
    <property type="match status" value="1"/>
</dbReference>
<proteinExistence type="predicted"/>
<dbReference type="RefSeq" id="WP_210509762.1">
    <property type="nucleotide sequence ID" value="NZ_JAFIDN010000001.1"/>
</dbReference>
<dbReference type="PANTHER" id="PTHR43861">
    <property type="entry name" value="TRANS-ACONITATE 2-METHYLTRANSFERASE-RELATED"/>
    <property type="match status" value="1"/>
</dbReference>
<accession>A0A8J7S3J1</accession>
<dbReference type="CDD" id="cd02440">
    <property type="entry name" value="AdoMet_MTases"/>
    <property type="match status" value="1"/>
</dbReference>
<dbReference type="Proteomes" id="UP000673975">
    <property type="component" value="Unassembled WGS sequence"/>
</dbReference>
<dbReference type="EMBL" id="JAFIDN010000001">
    <property type="protein sequence ID" value="MBP3191353.1"/>
    <property type="molecule type" value="Genomic_DNA"/>
</dbReference>
<dbReference type="Pfam" id="PF13847">
    <property type="entry name" value="Methyltransf_31"/>
    <property type="match status" value="1"/>
</dbReference>
<dbReference type="InterPro" id="IPR025714">
    <property type="entry name" value="Methyltranfer_dom"/>
</dbReference>
<evidence type="ECO:0000256" key="1">
    <source>
        <dbReference type="SAM" id="MobiDB-lite"/>
    </source>
</evidence>
<comment type="caution">
    <text evidence="3">The sequence shown here is derived from an EMBL/GenBank/DDBJ whole genome shotgun (WGS) entry which is preliminary data.</text>
</comment>
<gene>
    <name evidence="3" type="ORF">NATSA_01620</name>
</gene>
<evidence type="ECO:0000313" key="3">
    <source>
        <dbReference type="EMBL" id="MBP3191353.1"/>
    </source>
</evidence>
<sequence length="257" mass="29506">MQTSRWFESWFDSPLYDQLYSYRDDKEAARLVSWIRHRFPPEKHPEVLDMGCGRGRHSLLLADEGYRVTGVDLSPLAISKALEKAQNGSLRKTKKTSSAAFEIGDMRTWRGGPFDLVCNLFTSFGYFDDDGDNALVLNNMVASIKNDGYLVMDYLNADYTKKHLVPHELLEVGSMQCEITRVIEKDTVIKTIHFRHQSSREHQNYQERVKLYDRSWFRDKFREAGLEDPQAAGDYDGSEYDPAGSPRLILYAGNKGS</sequence>
<dbReference type="GO" id="GO:0008168">
    <property type="term" value="F:methyltransferase activity"/>
    <property type="evidence" value="ECO:0007669"/>
    <property type="project" value="UniProtKB-KW"/>
</dbReference>
<reference evidence="3" key="1">
    <citation type="submission" date="2021-02" db="EMBL/GenBank/DDBJ databases">
        <title>Natronogracilivirga saccharolytica gen. nov. sp. nov. a new anaerobic, haloalkiliphilic carbohydrate-fermenting bacterium from soda lake and proposing of Cyclonatronumiaceae fam. nov. in the phylum Balneolaeota.</title>
        <authorList>
            <person name="Zhilina T.N."/>
            <person name="Sorokin D.Y."/>
            <person name="Zavarzina D.G."/>
            <person name="Toshchakov S.V."/>
            <person name="Kublanov I.V."/>
        </authorList>
    </citation>
    <scope>NUCLEOTIDE SEQUENCE</scope>
    <source>
        <strain evidence="3">Z-1702</strain>
    </source>
</reference>
<protein>
    <submittedName>
        <fullName evidence="3">Class I SAM-dependent methyltransferase</fullName>
    </submittedName>
</protein>
<dbReference type="AlphaFoldDB" id="A0A8J7S3J1"/>
<dbReference type="GO" id="GO:0032259">
    <property type="term" value="P:methylation"/>
    <property type="evidence" value="ECO:0007669"/>
    <property type="project" value="UniProtKB-KW"/>
</dbReference>
<dbReference type="SUPFAM" id="SSF53335">
    <property type="entry name" value="S-adenosyl-L-methionine-dependent methyltransferases"/>
    <property type="match status" value="1"/>
</dbReference>
<feature type="region of interest" description="Disordered" evidence="1">
    <location>
        <begin position="228"/>
        <end position="257"/>
    </location>
</feature>
<dbReference type="Gene3D" id="2.20.130.10">
    <property type="entry name" value="CAC2371-like domains"/>
    <property type="match status" value="1"/>
</dbReference>
<keyword evidence="3" id="KW-0489">Methyltransferase</keyword>
<organism evidence="3 4">
    <name type="scientific">Natronogracilivirga saccharolytica</name>
    <dbReference type="NCBI Taxonomy" id="2812953"/>
    <lineage>
        <taxon>Bacteria</taxon>
        <taxon>Pseudomonadati</taxon>
        <taxon>Balneolota</taxon>
        <taxon>Balneolia</taxon>
        <taxon>Balneolales</taxon>
        <taxon>Cyclonatronaceae</taxon>
        <taxon>Natronogracilivirga</taxon>
    </lineage>
</organism>
<dbReference type="InterPro" id="IPR029063">
    <property type="entry name" value="SAM-dependent_MTases_sf"/>
</dbReference>
<feature type="domain" description="Methyltransferase" evidence="2">
    <location>
        <begin position="43"/>
        <end position="162"/>
    </location>
</feature>
<name>A0A8J7S3J1_9BACT</name>
<keyword evidence="3" id="KW-0808">Transferase</keyword>